<dbReference type="RefSeq" id="WP_135471108.1">
    <property type="nucleotide sequence ID" value="NZ_CASGTF010000023.1"/>
</dbReference>
<evidence type="ECO:0000313" key="2">
    <source>
        <dbReference type="EMBL" id="TGG40092.1"/>
    </source>
</evidence>
<dbReference type="Proteomes" id="UP000297635">
    <property type="component" value="Unassembled WGS sequence"/>
</dbReference>
<feature type="compositionally biased region" description="Pro residues" evidence="1">
    <location>
        <begin position="9"/>
        <end position="27"/>
    </location>
</feature>
<organism evidence="2 3">
    <name type="scientific">Duncaniella freteri</name>
    <dbReference type="NCBI Taxonomy" id="2530391"/>
    <lineage>
        <taxon>Bacteria</taxon>
        <taxon>Pseudomonadati</taxon>
        <taxon>Bacteroidota</taxon>
        <taxon>Bacteroidia</taxon>
        <taxon>Bacteroidales</taxon>
        <taxon>Muribaculaceae</taxon>
        <taxon>Duncaniella</taxon>
    </lineage>
</organism>
<feature type="region of interest" description="Disordered" evidence="1">
    <location>
        <begin position="1"/>
        <end position="32"/>
    </location>
</feature>
<dbReference type="EMBL" id="SJSA01000001">
    <property type="protein sequence ID" value="TGG40092.1"/>
    <property type="molecule type" value="Genomic_DNA"/>
</dbReference>
<dbReference type="GeneID" id="82149149"/>
<evidence type="ECO:0000313" key="3">
    <source>
        <dbReference type="Proteomes" id="UP000297635"/>
    </source>
</evidence>
<proteinExistence type="predicted"/>
<dbReference type="AlphaFoldDB" id="A0A4Z0V9X1"/>
<sequence>MNEEKLPPDESPTPTATPQPGPAPGSPPDLSLWELMRASGTPTEKDDTSSRVLTNIRPSIWDIA</sequence>
<comment type="caution">
    <text evidence="2">The sequence shown here is derived from an EMBL/GenBank/DDBJ whole genome shotgun (WGS) entry which is preliminary data.</text>
</comment>
<name>A0A4Z0V9X1_9BACT</name>
<gene>
    <name evidence="2" type="ORF">EZ315_05030</name>
</gene>
<reference evidence="2 3" key="1">
    <citation type="submission" date="2019-02" db="EMBL/GenBank/DDBJ databases">
        <title>Isolation and identification of novel species under the genus Muribaculum.</title>
        <authorList>
            <person name="Miyake S."/>
            <person name="Ding Y."/>
            <person name="Low A."/>
            <person name="Soh M."/>
            <person name="Seedorf H."/>
        </authorList>
    </citation>
    <scope>NUCLEOTIDE SEQUENCE [LARGE SCALE GENOMIC DNA]</scope>
    <source>
        <strain evidence="2 3">TLL-A3</strain>
    </source>
</reference>
<accession>A0A4Z0V9X1</accession>
<protein>
    <submittedName>
        <fullName evidence="2">Uncharacterized protein</fullName>
    </submittedName>
</protein>
<evidence type="ECO:0000256" key="1">
    <source>
        <dbReference type="SAM" id="MobiDB-lite"/>
    </source>
</evidence>
<keyword evidence="3" id="KW-1185">Reference proteome</keyword>